<name>A0A443SVC7_9ACAR</name>
<dbReference type="GO" id="GO:0005911">
    <property type="term" value="C:cell-cell junction"/>
    <property type="evidence" value="ECO:0007669"/>
    <property type="project" value="TreeGrafter"/>
</dbReference>
<dbReference type="GO" id="GO:0050839">
    <property type="term" value="F:cell adhesion molecule binding"/>
    <property type="evidence" value="ECO:0007669"/>
    <property type="project" value="TreeGrafter"/>
</dbReference>
<feature type="domain" description="Ig-like" evidence="6">
    <location>
        <begin position="18"/>
        <end position="128"/>
    </location>
</feature>
<dbReference type="InterPro" id="IPR013783">
    <property type="entry name" value="Ig-like_fold"/>
</dbReference>
<organism evidence="7 8">
    <name type="scientific">Leptotrombidium deliense</name>
    <dbReference type="NCBI Taxonomy" id="299467"/>
    <lineage>
        <taxon>Eukaryota</taxon>
        <taxon>Metazoa</taxon>
        <taxon>Ecdysozoa</taxon>
        <taxon>Arthropoda</taxon>
        <taxon>Chelicerata</taxon>
        <taxon>Arachnida</taxon>
        <taxon>Acari</taxon>
        <taxon>Acariformes</taxon>
        <taxon>Trombidiformes</taxon>
        <taxon>Prostigmata</taxon>
        <taxon>Anystina</taxon>
        <taxon>Parasitengona</taxon>
        <taxon>Trombiculoidea</taxon>
        <taxon>Trombiculidae</taxon>
        <taxon>Leptotrombidium</taxon>
    </lineage>
</organism>
<evidence type="ECO:0000259" key="6">
    <source>
        <dbReference type="PROSITE" id="PS50835"/>
    </source>
</evidence>
<dbReference type="Proteomes" id="UP000288716">
    <property type="component" value="Unassembled WGS sequence"/>
</dbReference>
<evidence type="ECO:0000256" key="1">
    <source>
        <dbReference type="ARBA" id="ARBA00004479"/>
    </source>
</evidence>
<dbReference type="SUPFAM" id="SSF48726">
    <property type="entry name" value="Immunoglobulin"/>
    <property type="match status" value="2"/>
</dbReference>
<protein>
    <submittedName>
        <fullName evidence="7">Hemicentin-1-like isoform X1</fullName>
    </submittedName>
</protein>
<dbReference type="VEuPathDB" id="VectorBase:LDEU000578"/>
<dbReference type="EMBL" id="NCKV01000157">
    <property type="protein sequence ID" value="RWS31460.1"/>
    <property type="molecule type" value="Genomic_DNA"/>
</dbReference>
<keyword evidence="5" id="KW-0393">Immunoglobulin domain</keyword>
<dbReference type="CDD" id="cd00096">
    <property type="entry name" value="Ig"/>
    <property type="match status" value="1"/>
</dbReference>
<evidence type="ECO:0000256" key="3">
    <source>
        <dbReference type="ARBA" id="ARBA00023157"/>
    </source>
</evidence>
<dbReference type="Gene3D" id="2.60.40.10">
    <property type="entry name" value="Immunoglobulins"/>
    <property type="match status" value="3"/>
</dbReference>
<dbReference type="AlphaFoldDB" id="A0A443SVC7"/>
<accession>A0A443SVC7</accession>
<keyword evidence="8" id="KW-1185">Reference proteome</keyword>
<dbReference type="PANTHER" id="PTHR11640">
    <property type="entry name" value="NEPHRIN"/>
    <property type="match status" value="1"/>
</dbReference>
<dbReference type="STRING" id="299467.A0A443SVC7"/>
<evidence type="ECO:0000256" key="4">
    <source>
        <dbReference type="ARBA" id="ARBA00023180"/>
    </source>
</evidence>
<dbReference type="SMART" id="SM00408">
    <property type="entry name" value="IGc2"/>
    <property type="match status" value="2"/>
</dbReference>
<feature type="domain" description="Ig-like" evidence="6">
    <location>
        <begin position="220"/>
        <end position="310"/>
    </location>
</feature>
<proteinExistence type="predicted"/>
<dbReference type="PROSITE" id="PS50835">
    <property type="entry name" value="IG_LIKE"/>
    <property type="match status" value="3"/>
</dbReference>
<evidence type="ECO:0000313" key="8">
    <source>
        <dbReference type="Proteomes" id="UP000288716"/>
    </source>
</evidence>
<dbReference type="PANTHER" id="PTHR11640:SF164">
    <property type="entry name" value="MAM DOMAIN-CONTAINING GLYCOSYLPHOSPHATIDYLINOSITOL ANCHOR PROTEIN 1"/>
    <property type="match status" value="1"/>
</dbReference>
<dbReference type="InterPro" id="IPR007110">
    <property type="entry name" value="Ig-like_dom"/>
</dbReference>
<keyword evidence="4" id="KW-0325">Glycoprotein</keyword>
<dbReference type="InterPro" id="IPR051275">
    <property type="entry name" value="Cell_adhesion_signaling"/>
</dbReference>
<dbReference type="InterPro" id="IPR003598">
    <property type="entry name" value="Ig_sub2"/>
</dbReference>
<dbReference type="OrthoDB" id="6106100at2759"/>
<evidence type="ECO:0000256" key="5">
    <source>
        <dbReference type="ARBA" id="ARBA00023319"/>
    </source>
</evidence>
<gene>
    <name evidence="7" type="ORF">B4U80_12940</name>
</gene>
<comment type="caution">
    <text evidence="7">The sequence shown here is derived from an EMBL/GenBank/DDBJ whole genome shotgun (WGS) entry which is preliminary data.</text>
</comment>
<comment type="subcellular location">
    <subcellularLocation>
        <location evidence="1">Membrane</location>
        <topology evidence="1">Single-pass type I membrane protein</topology>
    </subcellularLocation>
</comment>
<feature type="domain" description="Ig-like" evidence="6">
    <location>
        <begin position="135"/>
        <end position="215"/>
    </location>
</feature>
<dbReference type="GO" id="GO:0005886">
    <property type="term" value="C:plasma membrane"/>
    <property type="evidence" value="ECO:0007669"/>
    <property type="project" value="TreeGrafter"/>
</dbReference>
<evidence type="ECO:0000256" key="2">
    <source>
        <dbReference type="ARBA" id="ARBA00023136"/>
    </source>
</evidence>
<sequence>MFPNTFKCYLAVEPKAPPKLIEALPERSGAVFNATNFSVSCRAECDPICDIYWKRNGELIDDNATMAYEIKQTIHPEEFELKTFVSLVSTLIWNMSYQAPLNRMQDNANYSCVTTENEVGPSDESSMMFFVEYPPENMTVNRERIQVNESDAPPPITCEADALPLPSFRWEFAGTTIADTSVLNISHSMGKEHSGNYYCIAHNHYGEARIEVLIDVLYKPVCSIFESKSMDEDAESFWLICESDANPNSDLQFTWHFGNDTYDGNNSTNIYTEGNRSKVRISTTSKDQFGEWICSITNSVGTSDPNCTLIASAALDKRQSTPQLTPTKDMEQQMIPGLTKDMYENMAFHRKKGMLIPLHLKPPYLPQYENIAQLTHELRRTQSARYYDKVCK</sequence>
<reference evidence="7 8" key="1">
    <citation type="journal article" date="2018" name="Gigascience">
        <title>Genomes of trombidid mites reveal novel predicted allergens and laterally-transferred genes associated with secondary metabolism.</title>
        <authorList>
            <person name="Dong X."/>
            <person name="Chaisiri K."/>
            <person name="Xia D."/>
            <person name="Armstrong S.D."/>
            <person name="Fang Y."/>
            <person name="Donnelly M.J."/>
            <person name="Kadowaki T."/>
            <person name="McGarry J.W."/>
            <person name="Darby A.C."/>
            <person name="Makepeace B.L."/>
        </authorList>
    </citation>
    <scope>NUCLEOTIDE SEQUENCE [LARGE SCALE GENOMIC DNA]</scope>
    <source>
        <strain evidence="7">UoL-UT</strain>
    </source>
</reference>
<keyword evidence="3" id="KW-1015">Disulfide bond</keyword>
<dbReference type="InterPro" id="IPR036179">
    <property type="entry name" value="Ig-like_dom_sf"/>
</dbReference>
<keyword evidence="2" id="KW-0472">Membrane</keyword>
<evidence type="ECO:0000313" key="7">
    <source>
        <dbReference type="EMBL" id="RWS31460.1"/>
    </source>
</evidence>
<dbReference type="GO" id="GO:0098609">
    <property type="term" value="P:cell-cell adhesion"/>
    <property type="evidence" value="ECO:0007669"/>
    <property type="project" value="TreeGrafter"/>
</dbReference>